<proteinExistence type="predicted"/>
<name>A0A852T5D3_9MICO</name>
<dbReference type="EMBL" id="JACCBJ010000001">
    <property type="protein sequence ID" value="NYD76081.1"/>
    <property type="molecule type" value="Genomic_DNA"/>
</dbReference>
<evidence type="ECO:0000259" key="1">
    <source>
        <dbReference type="PROSITE" id="PS51186"/>
    </source>
</evidence>
<dbReference type="PROSITE" id="PS51186">
    <property type="entry name" value="GNAT"/>
    <property type="match status" value="1"/>
</dbReference>
<reference evidence="3 4" key="1">
    <citation type="submission" date="2020-07" db="EMBL/GenBank/DDBJ databases">
        <title>Sequencing the genomes of 1000 actinobacteria strains.</title>
        <authorList>
            <person name="Klenk H.-P."/>
        </authorList>
    </citation>
    <scope>NUCLEOTIDE SEQUENCE [LARGE SCALE GENOMIC DNA]</scope>
    <source>
        <strain evidence="3 4">DSM 23871</strain>
    </source>
</reference>
<feature type="domain" description="N-acetyltransferase" evidence="1">
    <location>
        <begin position="1"/>
        <end position="118"/>
    </location>
</feature>
<keyword evidence="3" id="KW-0808">Transferase</keyword>
<dbReference type="Gene3D" id="3.40.630.30">
    <property type="match status" value="1"/>
</dbReference>
<evidence type="ECO:0000259" key="2">
    <source>
        <dbReference type="PROSITE" id="PS51729"/>
    </source>
</evidence>
<comment type="caution">
    <text evidence="3">The sequence shown here is derived from an EMBL/GenBank/DDBJ whole genome shotgun (WGS) entry which is preliminary data.</text>
</comment>
<dbReference type="Pfam" id="PF14542">
    <property type="entry name" value="Acetyltransf_CG"/>
    <property type="match status" value="1"/>
</dbReference>
<protein>
    <submittedName>
        <fullName evidence="3">Putative GNAT family acetyltransferase</fullName>
    </submittedName>
</protein>
<dbReference type="AlphaFoldDB" id="A0A852T5D3"/>
<feature type="domain" description="N-acetyltransferase" evidence="2">
    <location>
        <begin position="14"/>
        <end position="101"/>
    </location>
</feature>
<organism evidence="3 4">
    <name type="scientific">Leifsonia soli</name>
    <dbReference type="NCBI Taxonomy" id="582665"/>
    <lineage>
        <taxon>Bacteria</taxon>
        <taxon>Bacillati</taxon>
        <taxon>Actinomycetota</taxon>
        <taxon>Actinomycetes</taxon>
        <taxon>Micrococcales</taxon>
        <taxon>Microbacteriaceae</taxon>
        <taxon>Leifsonia</taxon>
    </lineage>
</organism>
<dbReference type="GO" id="GO:0016747">
    <property type="term" value="F:acyltransferase activity, transferring groups other than amino-acyl groups"/>
    <property type="evidence" value="ECO:0007669"/>
    <property type="project" value="InterPro"/>
</dbReference>
<dbReference type="CDD" id="cd04301">
    <property type="entry name" value="NAT_SF"/>
    <property type="match status" value="1"/>
</dbReference>
<dbReference type="InterPro" id="IPR031165">
    <property type="entry name" value="GNAT_YJDJ"/>
</dbReference>
<evidence type="ECO:0000313" key="4">
    <source>
        <dbReference type="Proteomes" id="UP000589620"/>
    </source>
</evidence>
<dbReference type="InterPro" id="IPR000182">
    <property type="entry name" value="GNAT_dom"/>
</dbReference>
<dbReference type="InterPro" id="IPR016181">
    <property type="entry name" value="Acyl_CoA_acyltransferase"/>
</dbReference>
<accession>A0A852T5D3</accession>
<dbReference type="Proteomes" id="UP000589620">
    <property type="component" value="Unassembled WGS sequence"/>
</dbReference>
<sequence>MASGFEDPTDVVITNNRANRTWEALLDDELVGVVVYENVSATRLALTHAAIEEHHRKHGIGTKLISTMLDDIREKHQTVTVWCTAVVDFLEKHPEYRDLVDPTDPGRAPVAEWEGLTK</sequence>
<keyword evidence="4" id="KW-1185">Reference proteome</keyword>
<dbReference type="PROSITE" id="PS51729">
    <property type="entry name" value="GNAT_YJDJ"/>
    <property type="match status" value="1"/>
</dbReference>
<gene>
    <name evidence="3" type="ORF">BJ963_003600</name>
</gene>
<evidence type="ECO:0000313" key="3">
    <source>
        <dbReference type="EMBL" id="NYD76081.1"/>
    </source>
</evidence>
<dbReference type="RefSeq" id="WP_179457830.1">
    <property type="nucleotide sequence ID" value="NZ_BAAAPX010000001.1"/>
</dbReference>
<dbReference type="SUPFAM" id="SSF55729">
    <property type="entry name" value="Acyl-CoA N-acyltransferases (Nat)"/>
    <property type="match status" value="1"/>
</dbReference>